<dbReference type="Pfam" id="PF13360">
    <property type="entry name" value="PQQ_2"/>
    <property type="match status" value="1"/>
</dbReference>
<dbReference type="EMBL" id="BART01017277">
    <property type="protein sequence ID" value="GAG76106.1"/>
    <property type="molecule type" value="Genomic_DNA"/>
</dbReference>
<evidence type="ECO:0000313" key="2">
    <source>
        <dbReference type="EMBL" id="GAG76106.1"/>
    </source>
</evidence>
<dbReference type="PANTHER" id="PTHR34512">
    <property type="entry name" value="CELL SURFACE PROTEIN"/>
    <property type="match status" value="1"/>
</dbReference>
<accession>X1BVB9</accession>
<organism evidence="2">
    <name type="scientific">marine sediment metagenome</name>
    <dbReference type="NCBI Taxonomy" id="412755"/>
    <lineage>
        <taxon>unclassified sequences</taxon>
        <taxon>metagenomes</taxon>
        <taxon>ecological metagenomes</taxon>
    </lineage>
</organism>
<dbReference type="SMART" id="SM00564">
    <property type="entry name" value="PQQ"/>
    <property type="match status" value="3"/>
</dbReference>
<dbReference type="AlphaFoldDB" id="X1BVB9"/>
<proteinExistence type="predicted"/>
<dbReference type="Gene3D" id="2.40.10.480">
    <property type="match status" value="1"/>
</dbReference>
<feature type="non-terminal residue" evidence="2">
    <location>
        <position position="1"/>
    </location>
</feature>
<sequence>SGEIVYFSNYRGNLYAIDGNARSWPWEHEIKPYWIQLWAFGLPLPAPPPQSGSLWALRVGEVANSSPVVTDDTLYIGMDNKIIAVDLQSQQKSWEFEAEGVISSSPALLDTTIYVGSKDGRLYAVDATTGEKLWDILTGDKITSSPAVADGTVYIGSHDGNLYAIE</sequence>
<dbReference type="SUPFAM" id="SSF50998">
    <property type="entry name" value="Quinoprotein alcohol dehydrogenase-like"/>
    <property type="match status" value="1"/>
</dbReference>
<dbReference type="InterPro" id="IPR011047">
    <property type="entry name" value="Quinoprotein_ADH-like_sf"/>
</dbReference>
<dbReference type="PANTHER" id="PTHR34512:SF30">
    <property type="entry name" value="OUTER MEMBRANE PROTEIN ASSEMBLY FACTOR BAMB"/>
    <property type="match status" value="1"/>
</dbReference>
<gene>
    <name evidence="2" type="ORF">S01H4_32937</name>
</gene>
<dbReference type="Gene3D" id="2.40.128.630">
    <property type="match status" value="1"/>
</dbReference>
<feature type="domain" description="Pyrrolo-quinoline quinone repeat" evidence="1">
    <location>
        <begin position="53"/>
        <end position="165"/>
    </location>
</feature>
<reference evidence="2" key="1">
    <citation type="journal article" date="2014" name="Front. Microbiol.">
        <title>High frequency of phylogenetically diverse reductive dehalogenase-homologous genes in deep subseafloor sedimentary metagenomes.</title>
        <authorList>
            <person name="Kawai M."/>
            <person name="Futagami T."/>
            <person name="Toyoda A."/>
            <person name="Takaki Y."/>
            <person name="Nishi S."/>
            <person name="Hori S."/>
            <person name="Arai W."/>
            <person name="Tsubouchi T."/>
            <person name="Morono Y."/>
            <person name="Uchiyama I."/>
            <person name="Ito T."/>
            <person name="Fujiyama A."/>
            <person name="Inagaki F."/>
            <person name="Takami H."/>
        </authorList>
    </citation>
    <scope>NUCLEOTIDE SEQUENCE</scope>
    <source>
        <strain evidence="2">Expedition CK06-06</strain>
    </source>
</reference>
<dbReference type="InterPro" id="IPR002372">
    <property type="entry name" value="PQQ_rpt_dom"/>
</dbReference>
<dbReference type="InterPro" id="IPR018391">
    <property type="entry name" value="PQQ_b-propeller_rpt"/>
</dbReference>
<protein>
    <recommendedName>
        <fullName evidence="1">Pyrrolo-quinoline quinone repeat domain-containing protein</fullName>
    </recommendedName>
</protein>
<comment type="caution">
    <text evidence="2">The sequence shown here is derived from an EMBL/GenBank/DDBJ whole genome shotgun (WGS) entry which is preliminary data.</text>
</comment>
<evidence type="ECO:0000259" key="1">
    <source>
        <dbReference type="Pfam" id="PF13360"/>
    </source>
</evidence>
<name>X1BVB9_9ZZZZ</name>